<evidence type="ECO:0000313" key="5">
    <source>
        <dbReference type="EMBL" id="QDT26520.1"/>
    </source>
</evidence>
<dbReference type="InterPro" id="IPR003593">
    <property type="entry name" value="AAA+_ATPase"/>
</dbReference>
<dbReference type="PIRSF" id="PIRSF002849">
    <property type="entry name" value="AAA_ATPase_chaperone_MoxR_prd"/>
    <property type="match status" value="1"/>
</dbReference>
<name>A0A517Q4H9_9PLAN</name>
<proteinExistence type="inferred from homology"/>
<protein>
    <submittedName>
        <fullName evidence="5">ATPase family associated with various cellular activities (AAA)</fullName>
    </submittedName>
</protein>
<keyword evidence="7" id="KW-1185">Reference proteome</keyword>
<keyword evidence="2" id="KW-0067">ATP-binding</keyword>
<dbReference type="Pfam" id="PF07726">
    <property type="entry name" value="AAA_3"/>
    <property type="match status" value="1"/>
</dbReference>
<feature type="domain" description="AAA+ ATPase" evidence="4">
    <location>
        <begin position="51"/>
        <end position="195"/>
    </location>
</feature>
<accession>A0A517Q4H9</accession>
<dbReference type="InterPro" id="IPR011703">
    <property type="entry name" value="ATPase_AAA-3"/>
</dbReference>
<dbReference type="GO" id="GO:0016887">
    <property type="term" value="F:ATP hydrolysis activity"/>
    <property type="evidence" value="ECO:0007669"/>
    <property type="project" value="InterPro"/>
</dbReference>
<dbReference type="SUPFAM" id="SSF52540">
    <property type="entry name" value="P-loop containing nucleoside triphosphate hydrolases"/>
    <property type="match status" value="1"/>
</dbReference>
<dbReference type="PRINTS" id="PR00300">
    <property type="entry name" value="CLPPROTEASEA"/>
</dbReference>
<reference evidence="5 7" key="1">
    <citation type="submission" date="2019-03" db="EMBL/GenBank/DDBJ databases">
        <title>Deep-cultivation of Planctomycetes and their phenomic and genomic characterization uncovers novel biology.</title>
        <authorList>
            <person name="Wiegand S."/>
            <person name="Jogler M."/>
            <person name="Boedeker C."/>
            <person name="Pinto D."/>
            <person name="Vollmers J."/>
            <person name="Rivas-Marin E."/>
            <person name="Kohn T."/>
            <person name="Peeters S.H."/>
            <person name="Heuer A."/>
            <person name="Rast P."/>
            <person name="Oberbeckmann S."/>
            <person name="Bunk B."/>
            <person name="Jeske O."/>
            <person name="Meyerdierks A."/>
            <person name="Storesund J.E."/>
            <person name="Kallscheuer N."/>
            <person name="Luecker S."/>
            <person name="Lage O.M."/>
            <person name="Pohl T."/>
            <person name="Merkel B.J."/>
            <person name="Hornburger P."/>
            <person name="Mueller R.-W."/>
            <person name="Bruemmer F."/>
            <person name="Labrenz M."/>
            <person name="Spormann A.M."/>
            <person name="Op den Camp H."/>
            <person name="Overmann J."/>
            <person name="Amann R."/>
            <person name="Jetten M.S.M."/>
            <person name="Mascher T."/>
            <person name="Medema M.H."/>
            <person name="Devos D.P."/>
            <person name="Kaster A.-K."/>
            <person name="Ovreas L."/>
            <person name="Rohde M."/>
            <person name="Galperin M.Y."/>
            <person name="Jogler C."/>
        </authorList>
    </citation>
    <scope>NUCLEOTIDE SEQUENCE [LARGE SCALE GENOMIC DNA]</scope>
    <source>
        <strain evidence="5 7">Enr10</strain>
        <strain evidence="6 8">Pan153</strain>
    </source>
</reference>
<dbReference type="InterPro" id="IPR001270">
    <property type="entry name" value="ClpA/B"/>
</dbReference>
<dbReference type="Gene3D" id="1.10.8.80">
    <property type="entry name" value="Magnesium chelatase subunit I, C-Terminal domain"/>
    <property type="match status" value="1"/>
</dbReference>
<dbReference type="Proteomes" id="UP000315647">
    <property type="component" value="Chromosome"/>
</dbReference>
<dbReference type="OrthoDB" id="9773454at2"/>
<dbReference type="AlphaFoldDB" id="A0A517Q4H9"/>
<dbReference type="PANTHER" id="PTHR42759">
    <property type="entry name" value="MOXR FAMILY PROTEIN"/>
    <property type="match status" value="1"/>
</dbReference>
<evidence type="ECO:0000313" key="8">
    <source>
        <dbReference type="Proteomes" id="UP000320839"/>
    </source>
</evidence>
<comment type="similarity">
    <text evidence="3">Belongs to the MoxR family.</text>
</comment>
<dbReference type="EMBL" id="CP036317">
    <property type="protein sequence ID" value="QDV16129.1"/>
    <property type="molecule type" value="Genomic_DNA"/>
</dbReference>
<dbReference type="InterPro" id="IPR027417">
    <property type="entry name" value="P-loop_NTPase"/>
</dbReference>
<gene>
    <name evidence="5" type="ORF">Enr10x_18240</name>
    <name evidence="6" type="ORF">Pan153_07500</name>
</gene>
<dbReference type="EMBL" id="CP037421">
    <property type="protein sequence ID" value="QDT26520.1"/>
    <property type="molecule type" value="Genomic_DNA"/>
</dbReference>
<dbReference type="GO" id="GO:0005524">
    <property type="term" value="F:ATP binding"/>
    <property type="evidence" value="ECO:0007669"/>
    <property type="project" value="UniProtKB-KW"/>
</dbReference>
<dbReference type="PANTHER" id="PTHR42759:SF1">
    <property type="entry name" value="MAGNESIUM-CHELATASE SUBUNIT CHLD"/>
    <property type="match status" value="1"/>
</dbReference>
<dbReference type="Proteomes" id="UP000320839">
    <property type="component" value="Chromosome"/>
</dbReference>
<dbReference type="FunFam" id="3.40.50.300:FF:000640">
    <property type="entry name" value="MoxR family ATPase"/>
    <property type="match status" value="1"/>
</dbReference>
<evidence type="ECO:0000256" key="2">
    <source>
        <dbReference type="ARBA" id="ARBA00022840"/>
    </source>
</evidence>
<accession>A0A518FIF5</accession>
<sequence>MNQPETTDEPIVLQAEADHFKKVFNQVRAEVARMIIGQERVVESTLYALFCGGNVLLEGVPGLGKTELVKALSRVLDLHFQRIQFTPDLMPADIIGTNIMSTDETGTYRFEFRKGPIFTQLLLADEINRASPKTQSALLETMQEGTVTAGGTQYHLDQPFFVMATQNPIEQEGTYPLPEAQLDRFMFKVNVPFPNREELNTIVQQTILKRPVELEKLLNSSQILELRSVLEKVVVVEPIRDYAIRMVLSTHPGTDFATDEVRRFIHWGASPRAAQSLVKAARVRALSEGRAHVAFEDIRYFANEVLQHRVLLNYDGQAENIKVVDLIEKICQELPEKE</sequence>
<dbReference type="Pfam" id="PF17863">
    <property type="entry name" value="AAA_lid_2"/>
    <property type="match status" value="1"/>
</dbReference>
<evidence type="ECO:0000256" key="1">
    <source>
        <dbReference type="ARBA" id="ARBA00022741"/>
    </source>
</evidence>
<evidence type="ECO:0000259" key="4">
    <source>
        <dbReference type="SMART" id="SM00382"/>
    </source>
</evidence>
<organism evidence="5 7">
    <name type="scientific">Gimesia panareensis</name>
    <dbReference type="NCBI Taxonomy" id="2527978"/>
    <lineage>
        <taxon>Bacteria</taxon>
        <taxon>Pseudomonadati</taxon>
        <taxon>Planctomycetota</taxon>
        <taxon>Planctomycetia</taxon>
        <taxon>Planctomycetales</taxon>
        <taxon>Planctomycetaceae</taxon>
        <taxon>Gimesia</taxon>
    </lineage>
</organism>
<dbReference type="RefSeq" id="WP_145109098.1">
    <property type="nucleotide sequence ID" value="NZ_CP036277.1"/>
</dbReference>
<keyword evidence="1" id="KW-0547">Nucleotide-binding</keyword>
<dbReference type="InterPro" id="IPR041628">
    <property type="entry name" value="ChlI/MoxR_AAA_lid"/>
</dbReference>
<dbReference type="SMART" id="SM00382">
    <property type="entry name" value="AAA"/>
    <property type="match status" value="1"/>
</dbReference>
<evidence type="ECO:0000313" key="6">
    <source>
        <dbReference type="EMBL" id="QDV16129.1"/>
    </source>
</evidence>
<dbReference type="CDD" id="cd00009">
    <property type="entry name" value="AAA"/>
    <property type="match status" value="1"/>
</dbReference>
<accession>A0A518A7A2</accession>
<dbReference type="Gene3D" id="3.40.50.300">
    <property type="entry name" value="P-loop containing nucleotide triphosphate hydrolases"/>
    <property type="match status" value="1"/>
</dbReference>
<evidence type="ECO:0000256" key="3">
    <source>
        <dbReference type="ARBA" id="ARBA00061607"/>
    </source>
</evidence>
<dbReference type="InterPro" id="IPR050764">
    <property type="entry name" value="CbbQ/NirQ/NorQ/GpvN"/>
</dbReference>
<evidence type="ECO:0000313" key="7">
    <source>
        <dbReference type="Proteomes" id="UP000315647"/>
    </source>
</evidence>